<dbReference type="GO" id="GO:0009089">
    <property type="term" value="P:lysine biosynthetic process via diaminopimelate"/>
    <property type="evidence" value="ECO:0007669"/>
    <property type="project" value="TreeGrafter"/>
</dbReference>
<evidence type="ECO:0000256" key="1">
    <source>
        <dbReference type="ARBA" id="ARBA00009437"/>
    </source>
</evidence>
<keyword evidence="3" id="KW-0238">DNA-binding</keyword>
<dbReference type="GO" id="GO:0043565">
    <property type="term" value="F:sequence-specific DNA binding"/>
    <property type="evidence" value="ECO:0007669"/>
    <property type="project" value="TreeGrafter"/>
</dbReference>
<dbReference type="PANTHER" id="PTHR30427:SF1">
    <property type="entry name" value="TRANSCRIPTIONAL ACTIVATOR PROTEIN LYSR"/>
    <property type="match status" value="1"/>
</dbReference>
<feature type="compositionally biased region" description="Low complexity" evidence="5">
    <location>
        <begin position="324"/>
        <end position="334"/>
    </location>
</feature>
<keyword evidence="2" id="KW-0805">Transcription regulation</keyword>
<reference evidence="8" key="1">
    <citation type="submission" date="2019-12" db="EMBL/GenBank/DDBJ databases">
        <authorList>
            <person name="Cremers G."/>
        </authorList>
    </citation>
    <scope>NUCLEOTIDE SEQUENCE</scope>
    <source>
        <strain evidence="8">Vvax</strain>
    </source>
</reference>
<comment type="similarity">
    <text evidence="1">Belongs to the LysR transcriptional regulatory family.</text>
</comment>
<dbReference type="GO" id="GO:0003700">
    <property type="term" value="F:DNA-binding transcription factor activity"/>
    <property type="evidence" value="ECO:0007669"/>
    <property type="project" value="InterPro"/>
</dbReference>
<dbReference type="InterPro" id="IPR005119">
    <property type="entry name" value="LysR_subst-bd"/>
</dbReference>
<dbReference type="EMBL" id="LR743508">
    <property type="protein sequence ID" value="CAA2109612.1"/>
    <property type="molecule type" value="Genomic_DNA"/>
</dbReference>
<evidence type="ECO:0000256" key="5">
    <source>
        <dbReference type="SAM" id="MobiDB-lite"/>
    </source>
</evidence>
<dbReference type="AlphaFoldDB" id="A0A679JK51"/>
<dbReference type="Gene3D" id="1.10.10.10">
    <property type="entry name" value="Winged helix-like DNA-binding domain superfamily/Winged helix DNA-binding domain"/>
    <property type="match status" value="1"/>
</dbReference>
<sequence>MKLKHIEVFNAIMLSGSVSAAARILNVTQPAVTQTLKHAEQQLGYALFVRDKGGMKPTLEARQLHLRAQKIFEQVDELRRLAQSLRPDHLTPLRIAIVPSLSTTCLSRALALFKTRHPHSAVSIKILHSDEIARAVALRECDLGIAYGEIDAPPVVAEVVATGHLVWVERREADTKKRAGTADMPTAEIAARDFIGIDKDDLVGRVLLGLLSESAVFAGTRLSAQTYQSALLFTLDGFGPCVIDSFTAGFARDESLSIRSVSPRIPVTVSALSVAEGRRRADFDDLLQAFRTSLVQIDDVQDRETLGPAQPVHRVRDRLPRPAEPAALPRGSSG</sequence>
<evidence type="ECO:0000256" key="4">
    <source>
        <dbReference type="ARBA" id="ARBA00023163"/>
    </source>
</evidence>
<evidence type="ECO:0000256" key="3">
    <source>
        <dbReference type="ARBA" id="ARBA00023125"/>
    </source>
</evidence>
<gene>
    <name evidence="8" type="primary">cynR_13</name>
    <name evidence="8" type="ORF">VVAX_05883</name>
</gene>
<dbReference type="PANTHER" id="PTHR30427">
    <property type="entry name" value="TRANSCRIPTIONAL ACTIVATOR PROTEIN LYSR"/>
    <property type="match status" value="1"/>
</dbReference>
<feature type="region of interest" description="Disordered" evidence="5">
    <location>
        <begin position="305"/>
        <end position="334"/>
    </location>
</feature>
<dbReference type="RefSeq" id="WP_339093559.1">
    <property type="nucleotide sequence ID" value="NZ_LR743508.1"/>
</dbReference>
<feature type="chain" id="PRO_5025534167" evidence="6">
    <location>
        <begin position="21"/>
        <end position="334"/>
    </location>
</feature>
<dbReference type="InterPro" id="IPR036390">
    <property type="entry name" value="WH_DNA-bd_sf"/>
</dbReference>
<dbReference type="Pfam" id="PF03466">
    <property type="entry name" value="LysR_substrate"/>
    <property type="match status" value="1"/>
</dbReference>
<dbReference type="SUPFAM" id="SSF46785">
    <property type="entry name" value="Winged helix' DNA-binding domain"/>
    <property type="match status" value="1"/>
</dbReference>
<evidence type="ECO:0000256" key="6">
    <source>
        <dbReference type="SAM" id="SignalP"/>
    </source>
</evidence>
<protein>
    <submittedName>
        <fullName evidence="8">HTH-type transcriptional regulator CynR</fullName>
    </submittedName>
</protein>
<feature type="domain" description="HTH lysR-type" evidence="7">
    <location>
        <begin position="1"/>
        <end position="58"/>
    </location>
</feature>
<organism evidence="8">
    <name type="scientific">Variovorax paradoxus</name>
    <dbReference type="NCBI Taxonomy" id="34073"/>
    <lineage>
        <taxon>Bacteria</taxon>
        <taxon>Pseudomonadati</taxon>
        <taxon>Pseudomonadota</taxon>
        <taxon>Betaproteobacteria</taxon>
        <taxon>Burkholderiales</taxon>
        <taxon>Comamonadaceae</taxon>
        <taxon>Variovorax</taxon>
    </lineage>
</organism>
<keyword evidence="6" id="KW-0732">Signal</keyword>
<dbReference type="PRINTS" id="PR00039">
    <property type="entry name" value="HTHLYSR"/>
</dbReference>
<keyword evidence="4" id="KW-0804">Transcription</keyword>
<accession>A0A679JK51</accession>
<evidence type="ECO:0000313" key="8">
    <source>
        <dbReference type="EMBL" id="CAA2109612.1"/>
    </source>
</evidence>
<proteinExistence type="inferred from homology"/>
<dbReference type="InterPro" id="IPR000847">
    <property type="entry name" value="LysR_HTH_N"/>
</dbReference>
<dbReference type="Gene3D" id="3.40.190.290">
    <property type="match status" value="1"/>
</dbReference>
<dbReference type="GO" id="GO:0010628">
    <property type="term" value="P:positive regulation of gene expression"/>
    <property type="evidence" value="ECO:0007669"/>
    <property type="project" value="TreeGrafter"/>
</dbReference>
<evidence type="ECO:0000256" key="2">
    <source>
        <dbReference type="ARBA" id="ARBA00023015"/>
    </source>
</evidence>
<evidence type="ECO:0000259" key="7">
    <source>
        <dbReference type="PROSITE" id="PS50931"/>
    </source>
</evidence>
<dbReference type="Pfam" id="PF00126">
    <property type="entry name" value="HTH_1"/>
    <property type="match status" value="1"/>
</dbReference>
<feature type="signal peptide" evidence="6">
    <location>
        <begin position="1"/>
        <end position="20"/>
    </location>
</feature>
<name>A0A679JK51_VARPD</name>
<dbReference type="SUPFAM" id="SSF53850">
    <property type="entry name" value="Periplasmic binding protein-like II"/>
    <property type="match status" value="1"/>
</dbReference>
<dbReference type="InterPro" id="IPR036388">
    <property type="entry name" value="WH-like_DNA-bd_sf"/>
</dbReference>
<dbReference type="PROSITE" id="PS50931">
    <property type="entry name" value="HTH_LYSR"/>
    <property type="match status" value="1"/>
</dbReference>